<organism evidence="5 6">
    <name type="scientific">Aliarcobacter trophiarum LMG 25534</name>
    <dbReference type="NCBI Taxonomy" id="1032241"/>
    <lineage>
        <taxon>Bacteria</taxon>
        <taxon>Pseudomonadati</taxon>
        <taxon>Campylobacterota</taxon>
        <taxon>Epsilonproteobacteria</taxon>
        <taxon>Campylobacterales</taxon>
        <taxon>Arcobacteraceae</taxon>
        <taxon>Aliarcobacter</taxon>
    </lineage>
</organism>
<dbReference type="Pfam" id="PF07992">
    <property type="entry name" value="Pyr_redox_2"/>
    <property type="match status" value="1"/>
</dbReference>
<feature type="non-terminal residue" evidence="5">
    <location>
        <position position="1"/>
    </location>
</feature>
<comment type="similarity">
    <text evidence="1">Belongs to the class-I pyridine nucleotide-disulfide oxidoreductase family.</text>
</comment>
<sequence>KLTAPKIIIATGTRPTKVPFENAWTSDDIFPLIKEIPDSITIVGGGFIACELANFYDAIGVETTQLVRGDTLLEKEDEEISEIFKEQ</sequence>
<reference evidence="5 6" key="1">
    <citation type="submission" date="2017-10" db="EMBL/GenBank/DDBJ databases">
        <title>Genomics of the genus Arcobacter.</title>
        <authorList>
            <person name="Perez-Cataluna A."/>
            <person name="Figueras M.J."/>
        </authorList>
    </citation>
    <scope>NUCLEOTIDE SEQUENCE [LARGE SCALE GENOMIC DNA]</scope>
    <source>
        <strain evidence="5 6">LMG 25534</strain>
    </source>
</reference>
<dbReference type="RefSeq" id="WP_164966958.1">
    <property type="nucleotide sequence ID" value="NZ_PDKD01000218.1"/>
</dbReference>
<dbReference type="InterPro" id="IPR023753">
    <property type="entry name" value="FAD/NAD-binding_dom"/>
</dbReference>
<evidence type="ECO:0000313" key="6">
    <source>
        <dbReference type="Proteomes" id="UP000289132"/>
    </source>
</evidence>
<dbReference type="PANTHER" id="PTHR22912:SF217">
    <property type="entry name" value="DIHYDROLIPOYL DEHYDROGENASE"/>
    <property type="match status" value="1"/>
</dbReference>
<accession>A0ABY0ETI9</accession>
<dbReference type="SUPFAM" id="SSF51905">
    <property type="entry name" value="FAD/NAD(P)-binding domain"/>
    <property type="match status" value="1"/>
</dbReference>
<evidence type="ECO:0000256" key="3">
    <source>
        <dbReference type="ARBA" id="ARBA00031281"/>
    </source>
</evidence>
<gene>
    <name evidence="5" type="ORF">CRU87_10840</name>
</gene>
<evidence type="ECO:0000256" key="1">
    <source>
        <dbReference type="ARBA" id="ARBA00007532"/>
    </source>
</evidence>
<dbReference type="PANTHER" id="PTHR22912">
    <property type="entry name" value="DISULFIDE OXIDOREDUCTASE"/>
    <property type="match status" value="1"/>
</dbReference>
<name>A0ABY0ETI9_9BACT</name>
<evidence type="ECO:0000259" key="4">
    <source>
        <dbReference type="Pfam" id="PF07992"/>
    </source>
</evidence>
<dbReference type="InterPro" id="IPR036188">
    <property type="entry name" value="FAD/NAD-bd_sf"/>
</dbReference>
<dbReference type="Proteomes" id="UP000289132">
    <property type="component" value="Unassembled WGS sequence"/>
</dbReference>
<protein>
    <recommendedName>
        <fullName evidence="3">Dihydrolipoamide dehydrogenase</fullName>
    </recommendedName>
</protein>
<keyword evidence="2" id="KW-0520">NAD</keyword>
<keyword evidence="6" id="KW-1185">Reference proteome</keyword>
<proteinExistence type="inferred from homology"/>
<dbReference type="PRINTS" id="PR00411">
    <property type="entry name" value="PNDRDTASEI"/>
</dbReference>
<dbReference type="PRINTS" id="PR00368">
    <property type="entry name" value="FADPNR"/>
</dbReference>
<dbReference type="EMBL" id="PDKD01000218">
    <property type="protein sequence ID" value="RXJ84841.1"/>
    <property type="molecule type" value="Genomic_DNA"/>
</dbReference>
<evidence type="ECO:0000256" key="2">
    <source>
        <dbReference type="ARBA" id="ARBA00023027"/>
    </source>
</evidence>
<evidence type="ECO:0000313" key="5">
    <source>
        <dbReference type="EMBL" id="RXJ84841.1"/>
    </source>
</evidence>
<dbReference type="InterPro" id="IPR050151">
    <property type="entry name" value="Class-I_Pyr_Nuc-Dis_Oxidored"/>
</dbReference>
<feature type="domain" description="FAD/NAD(P)-binding" evidence="4">
    <location>
        <begin position="2"/>
        <end position="86"/>
    </location>
</feature>
<dbReference type="Gene3D" id="3.50.50.60">
    <property type="entry name" value="FAD/NAD(P)-binding domain"/>
    <property type="match status" value="2"/>
</dbReference>
<comment type="caution">
    <text evidence="5">The sequence shown here is derived from an EMBL/GenBank/DDBJ whole genome shotgun (WGS) entry which is preliminary data.</text>
</comment>